<accession>A0A139WAT5</accession>
<evidence type="ECO:0000313" key="1">
    <source>
        <dbReference type="EMBL" id="KYB25023.1"/>
    </source>
</evidence>
<reference evidence="1 2" key="2">
    <citation type="journal article" date="2010" name="Nucleic Acids Res.">
        <title>BeetleBase in 2010: revisions to provide comprehensive genomic information for Tribolium castaneum.</title>
        <authorList>
            <person name="Kim H.S."/>
            <person name="Murphy T."/>
            <person name="Xia J."/>
            <person name="Caragea D."/>
            <person name="Park Y."/>
            <person name="Beeman R.W."/>
            <person name="Lorenzen M.D."/>
            <person name="Butcher S."/>
            <person name="Manak J.R."/>
            <person name="Brown S.J."/>
        </authorList>
    </citation>
    <scope>GENOME REANNOTATION</scope>
    <source>
        <strain evidence="1 2">Georgia GA2</strain>
    </source>
</reference>
<organism evidence="1 2">
    <name type="scientific">Tribolium castaneum</name>
    <name type="common">Red flour beetle</name>
    <dbReference type="NCBI Taxonomy" id="7070"/>
    <lineage>
        <taxon>Eukaryota</taxon>
        <taxon>Metazoa</taxon>
        <taxon>Ecdysozoa</taxon>
        <taxon>Arthropoda</taxon>
        <taxon>Hexapoda</taxon>
        <taxon>Insecta</taxon>
        <taxon>Pterygota</taxon>
        <taxon>Neoptera</taxon>
        <taxon>Endopterygota</taxon>
        <taxon>Coleoptera</taxon>
        <taxon>Polyphaga</taxon>
        <taxon>Cucujiformia</taxon>
        <taxon>Tenebrionidae</taxon>
        <taxon>Tenebrionidae incertae sedis</taxon>
        <taxon>Tribolium</taxon>
    </lineage>
</organism>
<keyword evidence="2" id="KW-1185">Reference proteome</keyword>
<reference evidence="1 2" key="1">
    <citation type="journal article" date="2008" name="Nature">
        <title>The genome of the model beetle and pest Tribolium castaneum.</title>
        <authorList>
            <consortium name="Tribolium Genome Sequencing Consortium"/>
            <person name="Richards S."/>
            <person name="Gibbs R.A."/>
            <person name="Weinstock G.M."/>
            <person name="Brown S.J."/>
            <person name="Denell R."/>
            <person name="Beeman R.W."/>
            <person name="Gibbs R."/>
            <person name="Beeman R.W."/>
            <person name="Brown S.J."/>
            <person name="Bucher G."/>
            <person name="Friedrich M."/>
            <person name="Grimmelikhuijzen C.J."/>
            <person name="Klingler M."/>
            <person name="Lorenzen M."/>
            <person name="Richards S."/>
            <person name="Roth S."/>
            <person name="Schroder R."/>
            <person name="Tautz D."/>
            <person name="Zdobnov E.M."/>
            <person name="Muzny D."/>
            <person name="Gibbs R.A."/>
            <person name="Weinstock G.M."/>
            <person name="Attaway T."/>
            <person name="Bell S."/>
            <person name="Buhay C.J."/>
            <person name="Chandrabose M.N."/>
            <person name="Chavez D."/>
            <person name="Clerk-Blankenburg K.P."/>
            <person name="Cree A."/>
            <person name="Dao M."/>
            <person name="Davis C."/>
            <person name="Chacko J."/>
            <person name="Dinh H."/>
            <person name="Dugan-Rocha S."/>
            <person name="Fowler G."/>
            <person name="Garner T.T."/>
            <person name="Garnes J."/>
            <person name="Gnirke A."/>
            <person name="Hawes A."/>
            <person name="Hernandez J."/>
            <person name="Hines S."/>
            <person name="Holder M."/>
            <person name="Hume J."/>
            <person name="Jhangiani S.N."/>
            <person name="Joshi V."/>
            <person name="Khan Z.M."/>
            <person name="Jackson L."/>
            <person name="Kovar C."/>
            <person name="Kowis A."/>
            <person name="Lee S."/>
            <person name="Lewis L.R."/>
            <person name="Margolis J."/>
            <person name="Morgan M."/>
            <person name="Nazareth L.V."/>
            <person name="Nguyen N."/>
            <person name="Okwuonu G."/>
            <person name="Parker D."/>
            <person name="Richards S."/>
            <person name="Ruiz S.J."/>
            <person name="Santibanez J."/>
            <person name="Savard J."/>
            <person name="Scherer S.E."/>
            <person name="Schneider B."/>
            <person name="Sodergren E."/>
            <person name="Tautz D."/>
            <person name="Vattahil S."/>
            <person name="Villasana D."/>
            <person name="White C.S."/>
            <person name="Wright R."/>
            <person name="Park Y."/>
            <person name="Beeman R.W."/>
            <person name="Lord J."/>
            <person name="Oppert B."/>
            <person name="Lorenzen M."/>
            <person name="Brown S."/>
            <person name="Wang L."/>
            <person name="Savard J."/>
            <person name="Tautz D."/>
            <person name="Richards S."/>
            <person name="Weinstock G."/>
            <person name="Gibbs R.A."/>
            <person name="Liu Y."/>
            <person name="Worley K."/>
            <person name="Weinstock G."/>
            <person name="Elsik C.G."/>
            <person name="Reese J.T."/>
            <person name="Elhaik E."/>
            <person name="Landan G."/>
            <person name="Graur D."/>
            <person name="Arensburger P."/>
            <person name="Atkinson P."/>
            <person name="Beeman R.W."/>
            <person name="Beidler J."/>
            <person name="Brown S.J."/>
            <person name="Demuth J.P."/>
            <person name="Drury D.W."/>
            <person name="Du Y.Z."/>
            <person name="Fujiwara H."/>
            <person name="Lorenzen M."/>
            <person name="Maselli V."/>
            <person name="Osanai M."/>
            <person name="Park Y."/>
            <person name="Robertson H.M."/>
            <person name="Tu Z."/>
            <person name="Wang J.J."/>
            <person name="Wang S."/>
            <person name="Richards S."/>
            <person name="Song H."/>
            <person name="Zhang L."/>
            <person name="Sodergren E."/>
            <person name="Werner D."/>
            <person name="Stanke M."/>
            <person name="Morgenstern B."/>
            <person name="Solovyev V."/>
            <person name="Kosarev P."/>
            <person name="Brown G."/>
            <person name="Chen H.C."/>
            <person name="Ermolaeva O."/>
            <person name="Hlavina W."/>
            <person name="Kapustin Y."/>
            <person name="Kiryutin B."/>
            <person name="Kitts P."/>
            <person name="Maglott D."/>
            <person name="Pruitt K."/>
            <person name="Sapojnikov V."/>
            <person name="Souvorov A."/>
            <person name="Mackey A.J."/>
            <person name="Waterhouse R.M."/>
            <person name="Wyder S."/>
            <person name="Zdobnov E.M."/>
            <person name="Zdobnov E.M."/>
            <person name="Wyder S."/>
            <person name="Kriventseva E.V."/>
            <person name="Kadowaki T."/>
            <person name="Bork P."/>
            <person name="Aranda M."/>
            <person name="Bao R."/>
            <person name="Beermann A."/>
            <person name="Berns N."/>
            <person name="Bolognesi R."/>
            <person name="Bonneton F."/>
            <person name="Bopp D."/>
            <person name="Brown S.J."/>
            <person name="Bucher G."/>
            <person name="Butts T."/>
            <person name="Chaumot A."/>
            <person name="Denell R.E."/>
            <person name="Ferrier D.E."/>
            <person name="Friedrich M."/>
            <person name="Gordon C.M."/>
            <person name="Jindra M."/>
            <person name="Klingler M."/>
            <person name="Lan Q."/>
            <person name="Lattorff H.M."/>
            <person name="Laudet V."/>
            <person name="von Levetsow C."/>
            <person name="Liu Z."/>
            <person name="Lutz R."/>
            <person name="Lynch J.A."/>
            <person name="da Fonseca R.N."/>
            <person name="Posnien N."/>
            <person name="Reuter R."/>
            <person name="Roth S."/>
            <person name="Savard J."/>
            <person name="Schinko J.B."/>
            <person name="Schmitt C."/>
            <person name="Schoppmeier M."/>
            <person name="Schroder R."/>
            <person name="Shippy T.D."/>
            <person name="Simonnet F."/>
            <person name="Marques-Souza H."/>
            <person name="Tautz D."/>
            <person name="Tomoyasu Y."/>
            <person name="Trauner J."/>
            <person name="Van der Zee M."/>
            <person name="Vervoort M."/>
            <person name="Wittkopp N."/>
            <person name="Wimmer E.A."/>
            <person name="Yang X."/>
            <person name="Jones A.K."/>
            <person name="Sattelle D.B."/>
            <person name="Ebert P.R."/>
            <person name="Nelson D."/>
            <person name="Scott J.G."/>
            <person name="Beeman R.W."/>
            <person name="Muthukrishnan S."/>
            <person name="Kramer K.J."/>
            <person name="Arakane Y."/>
            <person name="Beeman R.W."/>
            <person name="Zhu Q."/>
            <person name="Hogenkamp D."/>
            <person name="Dixit R."/>
            <person name="Oppert B."/>
            <person name="Jiang H."/>
            <person name="Zou Z."/>
            <person name="Marshall J."/>
            <person name="Elpidina E."/>
            <person name="Vinokurov K."/>
            <person name="Oppert C."/>
            <person name="Zou Z."/>
            <person name="Evans J."/>
            <person name="Lu Z."/>
            <person name="Zhao P."/>
            <person name="Sumathipala N."/>
            <person name="Altincicek B."/>
            <person name="Vilcinskas A."/>
            <person name="Williams M."/>
            <person name="Hultmark D."/>
            <person name="Hetru C."/>
            <person name="Jiang H."/>
            <person name="Grimmelikhuijzen C.J."/>
            <person name="Hauser F."/>
            <person name="Cazzamali G."/>
            <person name="Williamson M."/>
            <person name="Park Y."/>
            <person name="Li B."/>
            <person name="Tanaka Y."/>
            <person name="Predel R."/>
            <person name="Neupert S."/>
            <person name="Schachtner J."/>
            <person name="Verleyen P."/>
            <person name="Raible F."/>
            <person name="Bork P."/>
            <person name="Friedrich M."/>
            <person name="Walden K.K."/>
            <person name="Robertson H.M."/>
            <person name="Angeli S."/>
            <person name="Foret S."/>
            <person name="Bucher G."/>
            <person name="Schuetz S."/>
            <person name="Maleszka R."/>
            <person name="Wimmer E.A."/>
            <person name="Beeman R.W."/>
            <person name="Lorenzen M."/>
            <person name="Tomoyasu Y."/>
            <person name="Miller S.C."/>
            <person name="Grossmann D."/>
            <person name="Bucher G."/>
        </authorList>
    </citation>
    <scope>NUCLEOTIDE SEQUENCE [LARGE SCALE GENOMIC DNA]</scope>
    <source>
        <strain evidence="1 2">Georgia GA2</strain>
    </source>
</reference>
<dbReference type="EMBL" id="KQ971380">
    <property type="protein sequence ID" value="KYB25023.1"/>
    <property type="molecule type" value="Genomic_DNA"/>
</dbReference>
<evidence type="ECO:0000313" key="2">
    <source>
        <dbReference type="Proteomes" id="UP000007266"/>
    </source>
</evidence>
<dbReference type="Proteomes" id="UP000007266">
    <property type="component" value="Linkage group 10"/>
</dbReference>
<proteinExistence type="predicted"/>
<protein>
    <submittedName>
        <fullName evidence="1">Uncharacterized protein</fullName>
    </submittedName>
</protein>
<name>A0A139WAT5_TRICA</name>
<gene>
    <name evidence="1" type="primary">AUGUSTUS-3.0.2_31401</name>
    <name evidence="1" type="ORF">TcasGA2_TC031401</name>
</gene>
<dbReference type="AlphaFoldDB" id="A0A139WAT5"/>
<sequence>MELRLIIPELLPDKCSGYLPEKIKQNFQNSSDRVCSTKRSLVKF</sequence>
<dbReference type="InParanoid" id="A0A139WAT5"/>